<evidence type="ECO:0000313" key="9">
    <source>
        <dbReference type="EMBL" id="URE18234.1"/>
    </source>
</evidence>
<protein>
    <submittedName>
        <fullName evidence="9">Membrane transport protein</fullName>
    </submittedName>
</protein>
<dbReference type="PANTHER" id="PTHR31651">
    <property type="match status" value="1"/>
</dbReference>
<organism evidence="9 10">
    <name type="scientific">Musa troglodytarum</name>
    <name type="common">fe'i banana</name>
    <dbReference type="NCBI Taxonomy" id="320322"/>
    <lineage>
        <taxon>Eukaryota</taxon>
        <taxon>Viridiplantae</taxon>
        <taxon>Streptophyta</taxon>
        <taxon>Embryophyta</taxon>
        <taxon>Tracheophyta</taxon>
        <taxon>Spermatophyta</taxon>
        <taxon>Magnoliopsida</taxon>
        <taxon>Liliopsida</taxon>
        <taxon>Zingiberales</taxon>
        <taxon>Musaceae</taxon>
        <taxon>Musa</taxon>
    </lineage>
</organism>
<gene>
    <name evidence="9" type="ORF">MUK42_11841</name>
</gene>
<comment type="function">
    <text evidence="7">Involved in cellular auxin homeostasis by regulating auxin metabolism. Regulates intracellular auxin accumulation at the endoplasmic reticulum and thus auxin availability for nuclear auxin signaling.</text>
</comment>
<keyword evidence="2" id="KW-0813">Transport</keyword>
<evidence type="ECO:0000256" key="8">
    <source>
        <dbReference type="ARBA" id="ARBA00025752"/>
    </source>
</evidence>
<evidence type="ECO:0000256" key="3">
    <source>
        <dbReference type="ARBA" id="ARBA00022692"/>
    </source>
</evidence>
<reference evidence="9" key="1">
    <citation type="submission" date="2022-05" db="EMBL/GenBank/DDBJ databases">
        <title>The Musa troglodytarum L. genome provides insights into the mechanism of non-climacteric behaviour and enrichment of carotenoids.</title>
        <authorList>
            <person name="Wang J."/>
        </authorList>
    </citation>
    <scope>NUCLEOTIDE SEQUENCE</scope>
    <source>
        <tissue evidence="9">Leaf</tissue>
    </source>
</reference>
<name>A0A9E7GUC2_9LILI</name>
<dbReference type="OrthoDB" id="191139at2759"/>
<keyword evidence="4" id="KW-1133">Transmembrane helix</keyword>
<dbReference type="InterPro" id="IPR045033">
    <property type="entry name" value="PILS1/3/4/5/7"/>
</dbReference>
<dbReference type="AlphaFoldDB" id="A0A9E7GUC2"/>
<dbReference type="EMBL" id="CP097509">
    <property type="protein sequence ID" value="URE18234.1"/>
    <property type="molecule type" value="Genomic_DNA"/>
</dbReference>
<evidence type="ECO:0000256" key="2">
    <source>
        <dbReference type="ARBA" id="ARBA00022448"/>
    </source>
</evidence>
<dbReference type="GO" id="GO:0005789">
    <property type="term" value="C:endoplasmic reticulum membrane"/>
    <property type="evidence" value="ECO:0007669"/>
    <property type="project" value="UniProtKB-SubCell"/>
</dbReference>
<keyword evidence="5" id="KW-0472">Membrane</keyword>
<dbReference type="Proteomes" id="UP001055439">
    <property type="component" value="Chromosome 7"/>
</dbReference>
<keyword evidence="6" id="KW-0927">Auxin signaling pathway</keyword>
<keyword evidence="10" id="KW-1185">Reference proteome</keyword>
<evidence type="ECO:0000256" key="1">
    <source>
        <dbReference type="ARBA" id="ARBA00004477"/>
    </source>
</evidence>
<dbReference type="GO" id="GO:0009734">
    <property type="term" value="P:auxin-activated signaling pathway"/>
    <property type="evidence" value="ECO:0007669"/>
    <property type="project" value="UniProtKB-KW"/>
</dbReference>
<evidence type="ECO:0000256" key="4">
    <source>
        <dbReference type="ARBA" id="ARBA00022989"/>
    </source>
</evidence>
<comment type="subcellular location">
    <subcellularLocation>
        <location evidence="1">Endoplasmic reticulum membrane</location>
        <topology evidence="1">Multi-pass membrane protein</topology>
    </subcellularLocation>
</comment>
<dbReference type="GO" id="GO:0080162">
    <property type="term" value="P:endoplasmic reticulum to cytosol auxin transport"/>
    <property type="evidence" value="ECO:0007669"/>
    <property type="project" value="InterPro"/>
</dbReference>
<proteinExistence type="inferred from homology"/>
<sequence>MKETLHRIVDELVGSTNHQFQIAGFVVRAIPWLKSLFVGVSAPFRVFQDSIKLLGEGTVPCITLILGGNLTQGLRKSQIKPVVVFAILCVRFAILPDCCGKSSLRIRIRAIRSIVPIRADDTVYCPTCHEYR</sequence>
<evidence type="ECO:0000256" key="7">
    <source>
        <dbReference type="ARBA" id="ARBA00025100"/>
    </source>
</evidence>
<evidence type="ECO:0000256" key="5">
    <source>
        <dbReference type="ARBA" id="ARBA00023136"/>
    </source>
</evidence>
<accession>A0A9E7GUC2</accession>
<dbReference type="InterPro" id="IPR004776">
    <property type="entry name" value="Mem_transp_PIN-like"/>
</dbReference>
<keyword evidence="3" id="KW-0812">Transmembrane</keyword>
<comment type="similarity">
    <text evidence="8">Belongs to the auxin efflux carrier (TC 2.A.69.2) family.</text>
</comment>
<evidence type="ECO:0000313" key="10">
    <source>
        <dbReference type="Proteomes" id="UP001055439"/>
    </source>
</evidence>
<dbReference type="PANTHER" id="PTHR31651:SF3">
    <property type="entry name" value="PROTEIN PIN-LIKES 7"/>
    <property type="match status" value="1"/>
</dbReference>
<dbReference type="Pfam" id="PF03547">
    <property type="entry name" value="Mem_trans"/>
    <property type="match status" value="1"/>
</dbReference>
<evidence type="ECO:0000256" key="6">
    <source>
        <dbReference type="ARBA" id="ARBA00023294"/>
    </source>
</evidence>